<dbReference type="AlphaFoldDB" id="A0AAE9YPE7"/>
<reference evidence="1 2" key="1">
    <citation type="journal article" date="2015" name="Genome Announc.">
        <title>Draft Genome Sequences of Marine Isolates of Thalassomonas viridans and Thalassomonas actiniarum.</title>
        <authorList>
            <person name="Olonade I."/>
            <person name="van Zyl L.J."/>
            <person name="Trindade M."/>
        </authorList>
    </citation>
    <scope>NUCLEOTIDE SEQUENCE [LARGE SCALE GENOMIC DNA]</scope>
    <source>
        <strain evidence="1 2">A5K-106</strain>
    </source>
</reference>
<gene>
    <name evidence="1" type="ORF">SG35_025650</name>
</gene>
<dbReference type="Proteomes" id="UP000032568">
    <property type="component" value="Chromosome"/>
</dbReference>
<dbReference type="EMBL" id="CP059735">
    <property type="protein sequence ID" value="WDD98595.1"/>
    <property type="molecule type" value="Genomic_DNA"/>
</dbReference>
<protein>
    <submittedName>
        <fullName evidence="1">Uncharacterized protein</fullName>
    </submittedName>
</protein>
<reference evidence="1 2" key="2">
    <citation type="journal article" date="2022" name="Mar. Drugs">
        <title>Bioassay-Guided Fractionation Leads to the Detection of Cholic Acid Generated by the Rare Thalassomonas sp.</title>
        <authorList>
            <person name="Pheiffer F."/>
            <person name="Schneider Y.K."/>
            <person name="Hansen E.H."/>
            <person name="Andersen J.H."/>
            <person name="Isaksson J."/>
            <person name="Busche T."/>
            <person name="R C."/>
            <person name="Kalinowski J."/>
            <person name="Zyl L.V."/>
            <person name="Trindade M."/>
        </authorList>
    </citation>
    <scope>NUCLEOTIDE SEQUENCE [LARGE SCALE GENOMIC DNA]</scope>
    <source>
        <strain evidence="1 2">A5K-106</strain>
    </source>
</reference>
<organism evidence="1 2">
    <name type="scientific">Thalassomonas actiniarum</name>
    <dbReference type="NCBI Taxonomy" id="485447"/>
    <lineage>
        <taxon>Bacteria</taxon>
        <taxon>Pseudomonadati</taxon>
        <taxon>Pseudomonadota</taxon>
        <taxon>Gammaproteobacteria</taxon>
        <taxon>Alteromonadales</taxon>
        <taxon>Colwelliaceae</taxon>
        <taxon>Thalassomonas</taxon>
    </lineage>
</organism>
<evidence type="ECO:0000313" key="2">
    <source>
        <dbReference type="Proteomes" id="UP000032568"/>
    </source>
</evidence>
<evidence type="ECO:0000313" key="1">
    <source>
        <dbReference type="EMBL" id="WDD98595.1"/>
    </source>
</evidence>
<name>A0AAE9YPE7_9GAMM</name>
<sequence>MAKSRTLFQREIDDKLTQEFNNQRPVREFILDWIAQLTQYLQQRYGGNVRIFIKGGSALNLLREYRSKQFGTTKSWSDFDNQIIINPNLPIAKWYDIHRQIHTYLKEEYLPCFQKEWDLFLSYNRKEFSTEQQKGLDHFKAETINNAILDFPRYQFLLEKENSGNTKSCKVDTAYQVSTPLKDDREALNLTLENTSQSNMVFSAGMELMHPLNHFDTAMSLSSIADLEGRNNSDIKGLRKKLADEGINNDALFFNSYFPPTSMVLDESVSSNEAPNSSSILLNATISKFYLYRIIVRYANHDFFNDGERKSFGKRDWFSPEQKAFDRGLRAKFRGELIDVSIPRRDSEEAIQQWQQVNTHTVQYFALPDCDIKEEPDKEQALLLKGHRGYWLNVPGWDYQLNENILLILEVFIDISGSPHKFWKRVQRVTKAVQNIYGSDDSAKSNEGLRFGNIKALFDGMTSEVKLDFMRPLIQDVNGLLLDDYSCKYLQSGSDDLINKLFGFDFKKIDSLFEKDLSTQVVASWDNEIKGKTVNGKTFEAILLEKVPEKNERENCQKMLGFMLIYKKLHDSFKSTIQFKDKDAPGSQDVKYLNQFRAKVEEVLDAPCTFGGILSSYIDTSLKSAAAKTLDYYLPFVELFIVAPANFNEKTLQQKLSDIDLIKENDGAFVADNSYSLFDDSQDGYVKVILKKYNLPVLLWVVHTPAETLTRFQEKLVALDKVGNSINQKTVELTHLQQGLNTRYASLEELEREERTRQLKLVEKALAEKIAEQRKLRRQSQLMQVFNPDSTQLRGRRKSDNFRFLKGPEAVKHMDIRIANGKSFYMTHWLDHVRTHYKDFITRF</sequence>
<proteinExistence type="predicted"/>
<dbReference type="KEGG" id="tact:SG35_025650"/>
<accession>A0AAE9YPE7</accession>
<dbReference type="RefSeq" id="WP_044833021.1">
    <property type="nucleotide sequence ID" value="NZ_CP059735.1"/>
</dbReference>
<keyword evidence="2" id="KW-1185">Reference proteome</keyword>